<comment type="caution">
    <text evidence="3">The sequence shown here is derived from an EMBL/GenBank/DDBJ whole genome shotgun (WGS) entry which is preliminary data.</text>
</comment>
<dbReference type="EMBL" id="RBPH01000202">
    <property type="protein sequence ID" value="RMN78588.1"/>
    <property type="molecule type" value="Genomic_DNA"/>
</dbReference>
<feature type="transmembrane region" description="Helical" evidence="1">
    <location>
        <begin position="7"/>
        <end position="26"/>
    </location>
</feature>
<organism evidence="3 5">
    <name type="scientific">Pseudomonas cannabina</name>
    <dbReference type="NCBI Taxonomy" id="86840"/>
    <lineage>
        <taxon>Bacteria</taxon>
        <taxon>Pseudomonadati</taxon>
        <taxon>Pseudomonadota</taxon>
        <taxon>Gammaproteobacteria</taxon>
        <taxon>Pseudomonadales</taxon>
        <taxon>Pseudomonadaceae</taxon>
        <taxon>Pseudomonas</taxon>
    </lineage>
</organism>
<protein>
    <submittedName>
        <fullName evidence="3">Uncharacterized protein</fullName>
    </submittedName>
</protein>
<name>A0A3M3R149_PSECA</name>
<accession>A0A3M3R149</accession>
<gene>
    <name evidence="3" type="ORF">ALQ51_102368</name>
    <name evidence="2" type="ORF">ALQ53_103780</name>
</gene>
<evidence type="ECO:0000313" key="2">
    <source>
        <dbReference type="EMBL" id="RMN78588.1"/>
    </source>
</evidence>
<evidence type="ECO:0000313" key="5">
    <source>
        <dbReference type="Proteomes" id="UP000270524"/>
    </source>
</evidence>
<dbReference type="EMBL" id="RBPJ01000257">
    <property type="protein sequence ID" value="RMN90157.1"/>
    <property type="molecule type" value="Genomic_DNA"/>
</dbReference>
<dbReference type="Proteomes" id="UP000269335">
    <property type="component" value="Unassembled WGS sequence"/>
</dbReference>
<sequence>MDIPVKAVVAAMLISNFFMTVLYLLFECFMCGEIRCSLFSGYIDWQHEFADLWMRAIGNHSVNIWLGF</sequence>
<keyword evidence="1" id="KW-1133">Transmembrane helix</keyword>
<evidence type="ECO:0000313" key="4">
    <source>
        <dbReference type="Proteomes" id="UP000269335"/>
    </source>
</evidence>
<evidence type="ECO:0000256" key="1">
    <source>
        <dbReference type="SAM" id="Phobius"/>
    </source>
</evidence>
<dbReference type="AlphaFoldDB" id="A0A3M3R149"/>
<proteinExistence type="predicted"/>
<evidence type="ECO:0000313" key="3">
    <source>
        <dbReference type="EMBL" id="RMN90157.1"/>
    </source>
</evidence>
<reference evidence="4 5" key="1">
    <citation type="submission" date="2018-08" db="EMBL/GenBank/DDBJ databases">
        <title>Recombination of ecologically and evolutionarily significant loci maintains genetic cohesion in the Pseudomonas syringae species complex.</title>
        <authorList>
            <person name="Dillon M."/>
            <person name="Thakur S."/>
            <person name="Almeida R.N.D."/>
            <person name="Weir B.S."/>
            <person name="Guttman D.S."/>
        </authorList>
    </citation>
    <scope>NUCLEOTIDE SEQUENCE [LARGE SCALE GENOMIC DNA]</scope>
    <source>
        <strain evidence="2 4">ICMP 15201</strain>
        <strain evidence="3 5">ICMP 15203</strain>
    </source>
</reference>
<keyword evidence="1" id="KW-0472">Membrane</keyword>
<dbReference type="Proteomes" id="UP000270524">
    <property type="component" value="Unassembled WGS sequence"/>
</dbReference>
<keyword evidence="1" id="KW-0812">Transmembrane</keyword>